<name>A0A2S9H1P2_9BURK</name>
<dbReference type="AlphaFoldDB" id="A0A2S9H1P2"/>
<dbReference type="InterPro" id="IPR047754">
    <property type="entry name" value="T3SS_SctI-like"/>
</dbReference>
<reference evidence="1 2" key="1">
    <citation type="submission" date="2018-02" db="EMBL/GenBank/DDBJ databases">
        <title>Solimicrobium silvestre gen. nov., sp. nov., isolated from alpine forest soil.</title>
        <authorList>
            <person name="Margesin R."/>
            <person name="Albuquerque L."/>
            <person name="Zhang D.-C."/>
            <person name="Froufe H.J.C."/>
            <person name="Severino R."/>
            <person name="Roxo I."/>
            <person name="Egas C."/>
            <person name="Da Costa M.S."/>
        </authorList>
    </citation>
    <scope>NUCLEOTIDE SEQUENCE [LARGE SCALE GENOMIC DNA]</scope>
    <source>
        <strain evidence="1 2">S20-91</strain>
    </source>
</reference>
<organism evidence="1 2">
    <name type="scientific">Solimicrobium silvestre</name>
    <dbReference type="NCBI Taxonomy" id="2099400"/>
    <lineage>
        <taxon>Bacteria</taxon>
        <taxon>Pseudomonadati</taxon>
        <taxon>Pseudomonadota</taxon>
        <taxon>Betaproteobacteria</taxon>
        <taxon>Burkholderiales</taxon>
        <taxon>Oxalobacteraceae</taxon>
        <taxon>Solimicrobium</taxon>
    </lineage>
</organism>
<sequence length="102" mass="10749">MNNMAISGVGESGGLAAVNITPQQITPLSLDDRLRDAFASTSVATQAEYANIMGMANDAKYLSTPGGLFELQVHLGEYKQHVEVISALTRKGVAAAETLLRA</sequence>
<dbReference type="OrthoDB" id="9156377at2"/>
<dbReference type="Proteomes" id="UP000237839">
    <property type="component" value="Unassembled WGS sequence"/>
</dbReference>
<protein>
    <submittedName>
        <fullName evidence="1">Uncharacterized protein</fullName>
    </submittedName>
</protein>
<accession>A0A2S9H1P2</accession>
<dbReference type="EMBL" id="PUGF01000005">
    <property type="protein sequence ID" value="PRC93877.1"/>
    <property type="molecule type" value="Genomic_DNA"/>
</dbReference>
<dbReference type="NCBIfam" id="NF038054">
    <property type="entry name" value="T3SS_SctI"/>
    <property type="match status" value="1"/>
</dbReference>
<evidence type="ECO:0000313" key="2">
    <source>
        <dbReference type="Proteomes" id="UP000237839"/>
    </source>
</evidence>
<comment type="caution">
    <text evidence="1">The sequence shown here is derived from an EMBL/GenBank/DDBJ whole genome shotgun (WGS) entry which is preliminary data.</text>
</comment>
<gene>
    <name evidence="1" type="ORF">S2091_1486</name>
</gene>
<proteinExistence type="predicted"/>
<evidence type="ECO:0000313" key="1">
    <source>
        <dbReference type="EMBL" id="PRC93877.1"/>
    </source>
</evidence>
<keyword evidence="2" id="KW-1185">Reference proteome</keyword>